<sequence>MSTIREHFFNVNEMFELSTKDFNKQWALVDNIWTRFNGYLLDNGDECKTFVCRLSKPKESSGRNENVPPKKLCVNNTPNHSHLIEECDMRKRLKFIKDMVSKEAIKDYKPPTIANVIRTEVSKKNVFLNLWKSRNSNNIRKLIAKEVHTVSKRLEEEKCIPVLASTECLYKFFNQYMLPYHHIFHKQLCKTNILISKTWSYFQRIFEESGMEVYQIHSIVEVLVIQKSLAEKAAKKSQSKMNELFERT</sequence>
<name>A0ABN7VYZ9_GIGMA</name>
<organism evidence="1 2">
    <name type="scientific">Gigaspora margarita</name>
    <dbReference type="NCBI Taxonomy" id="4874"/>
    <lineage>
        <taxon>Eukaryota</taxon>
        <taxon>Fungi</taxon>
        <taxon>Fungi incertae sedis</taxon>
        <taxon>Mucoromycota</taxon>
        <taxon>Glomeromycotina</taxon>
        <taxon>Glomeromycetes</taxon>
        <taxon>Diversisporales</taxon>
        <taxon>Gigasporaceae</taxon>
        <taxon>Gigaspora</taxon>
    </lineage>
</organism>
<evidence type="ECO:0000313" key="1">
    <source>
        <dbReference type="EMBL" id="CAG8806784.1"/>
    </source>
</evidence>
<dbReference type="EMBL" id="CAJVQB010025625">
    <property type="protein sequence ID" value="CAG8806784.1"/>
    <property type="molecule type" value="Genomic_DNA"/>
</dbReference>
<comment type="caution">
    <text evidence="1">The sequence shown here is derived from an EMBL/GenBank/DDBJ whole genome shotgun (WGS) entry which is preliminary data.</text>
</comment>
<proteinExistence type="predicted"/>
<protein>
    <submittedName>
        <fullName evidence="1">5183_t:CDS:1</fullName>
    </submittedName>
</protein>
<evidence type="ECO:0000313" key="2">
    <source>
        <dbReference type="Proteomes" id="UP000789901"/>
    </source>
</evidence>
<dbReference type="Proteomes" id="UP000789901">
    <property type="component" value="Unassembled WGS sequence"/>
</dbReference>
<keyword evidence="2" id="KW-1185">Reference proteome</keyword>
<reference evidence="1 2" key="1">
    <citation type="submission" date="2021-06" db="EMBL/GenBank/DDBJ databases">
        <authorList>
            <person name="Kallberg Y."/>
            <person name="Tangrot J."/>
            <person name="Rosling A."/>
        </authorList>
    </citation>
    <scope>NUCLEOTIDE SEQUENCE [LARGE SCALE GENOMIC DNA]</scope>
    <source>
        <strain evidence="1 2">120-4 pot B 10/14</strain>
    </source>
</reference>
<accession>A0ABN7VYZ9</accession>
<gene>
    <name evidence="1" type="ORF">GMARGA_LOCUS24371</name>
</gene>